<organism evidence="2 3">
    <name type="scientific">Lutispora thermophila DSM 19022</name>
    <dbReference type="NCBI Taxonomy" id="1122184"/>
    <lineage>
        <taxon>Bacteria</taxon>
        <taxon>Bacillati</taxon>
        <taxon>Bacillota</taxon>
        <taxon>Clostridia</taxon>
        <taxon>Lutisporales</taxon>
        <taxon>Lutisporaceae</taxon>
        <taxon>Lutispora</taxon>
    </lineage>
</organism>
<dbReference type="Pfam" id="PF13229">
    <property type="entry name" value="Beta_helix"/>
    <property type="match status" value="1"/>
</dbReference>
<accession>A0A1M6J1K8</accession>
<evidence type="ECO:0000313" key="2">
    <source>
        <dbReference type="EMBL" id="SHJ40556.1"/>
    </source>
</evidence>
<dbReference type="SUPFAM" id="SSF51126">
    <property type="entry name" value="Pectin lyase-like"/>
    <property type="match status" value="1"/>
</dbReference>
<sequence length="344" mass="37876">MSVINVTPLMDITELILSDNVNEGDVLLLEEGIYFQSVAVLKNYIRIVAKGPGVIFDGRSILLDAFILPDVVGVGIEGINIRHYRASGILVEFGFGHRIINNRIHNMLEHGVEIVSSRDNLIWRNEISYCYDGILLIGGSTNNRVVENVVSRCYGDGFESFLSQDSNNGFISNKSIRNRNNGLEMYGSNNLAFNNLLIDNGLGVIVSQERDSVFIGNKVKGTIFGTHIIFEEYTNYFAGGNNVVCNREEGIENNNGQFGVFIDNEISYNGDSGILLGEESTGNLVMNNKLVCNVPENIIDIGSNNNIINNIEKTCELCESPSAVCEGYSDEEDNNIHESKAGVN</sequence>
<evidence type="ECO:0000313" key="3">
    <source>
        <dbReference type="Proteomes" id="UP000184442"/>
    </source>
</evidence>
<dbReference type="RefSeq" id="WP_073028063.1">
    <property type="nucleotide sequence ID" value="NZ_FQZS01000045.1"/>
</dbReference>
<dbReference type="EMBL" id="FQZS01000045">
    <property type="protein sequence ID" value="SHJ40556.1"/>
    <property type="molecule type" value="Genomic_DNA"/>
</dbReference>
<dbReference type="SMART" id="SM00710">
    <property type="entry name" value="PbH1"/>
    <property type="match status" value="6"/>
</dbReference>
<dbReference type="InterPro" id="IPR006626">
    <property type="entry name" value="PbH1"/>
</dbReference>
<dbReference type="InterPro" id="IPR011050">
    <property type="entry name" value="Pectin_lyase_fold/virulence"/>
</dbReference>
<dbReference type="AlphaFoldDB" id="A0A1M6J1K8"/>
<dbReference type="STRING" id="1122184.SAMN02745176_03474"/>
<gene>
    <name evidence="2" type="ORF">SAMN02745176_03474</name>
</gene>
<dbReference type="Proteomes" id="UP000184442">
    <property type="component" value="Unassembled WGS sequence"/>
</dbReference>
<dbReference type="InterPro" id="IPR012334">
    <property type="entry name" value="Pectin_lyas_fold"/>
</dbReference>
<dbReference type="InterPro" id="IPR039448">
    <property type="entry name" value="Beta_helix"/>
</dbReference>
<feature type="domain" description="Right handed beta helix" evidence="1">
    <location>
        <begin position="74"/>
        <end position="218"/>
    </location>
</feature>
<dbReference type="Gene3D" id="2.160.20.10">
    <property type="entry name" value="Single-stranded right-handed beta-helix, Pectin lyase-like"/>
    <property type="match status" value="1"/>
</dbReference>
<protein>
    <submittedName>
        <fullName evidence="2">Parallel beta-helix repeat (Two copies)</fullName>
    </submittedName>
</protein>
<keyword evidence="3" id="KW-1185">Reference proteome</keyword>
<reference evidence="2 3" key="1">
    <citation type="submission" date="2016-11" db="EMBL/GenBank/DDBJ databases">
        <authorList>
            <person name="Jaros S."/>
            <person name="Januszkiewicz K."/>
            <person name="Wedrychowicz H."/>
        </authorList>
    </citation>
    <scope>NUCLEOTIDE SEQUENCE [LARGE SCALE GENOMIC DNA]</scope>
    <source>
        <strain evidence="2 3">DSM 19022</strain>
    </source>
</reference>
<proteinExistence type="predicted"/>
<name>A0A1M6J1K8_9FIRM</name>
<evidence type="ECO:0000259" key="1">
    <source>
        <dbReference type="Pfam" id="PF13229"/>
    </source>
</evidence>